<protein>
    <submittedName>
        <fullName evidence="2">Uncharacterized protein</fullName>
    </submittedName>
</protein>
<accession>A0ABX6QG93</accession>
<gene>
    <name evidence="2" type="ORF">HWV54_04595</name>
</gene>
<dbReference type="Proteomes" id="UP000509443">
    <property type="component" value="Chromosome"/>
</dbReference>
<name>A0ABX6QG93_9HYPH</name>
<evidence type="ECO:0000313" key="2">
    <source>
        <dbReference type="EMBL" id="QLC52162.1"/>
    </source>
</evidence>
<proteinExistence type="predicted"/>
<keyword evidence="3" id="KW-1185">Reference proteome</keyword>
<sequence>MDQFIGYLWCSEDGFGEVIRLEEKKHVKEVNKIIDQSCFTSDVRSGDNQSSVKKVKFKGT</sequence>
<feature type="region of interest" description="Disordered" evidence="1">
    <location>
        <begin position="41"/>
        <end position="60"/>
    </location>
</feature>
<organism evidence="2 3">
    <name type="scientific">Bartonella alsatica</name>
    <dbReference type="NCBI Taxonomy" id="52764"/>
    <lineage>
        <taxon>Bacteria</taxon>
        <taxon>Pseudomonadati</taxon>
        <taxon>Pseudomonadota</taxon>
        <taxon>Alphaproteobacteria</taxon>
        <taxon>Hyphomicrobiales</taxon>
        <taxon>Bartonellaceae</taxon>
        <taxon>Bartonella</taxon>
    </lineage>
</organism>
<feature type="compositionally biased region" description="Polar residues" evidence="1">
    <location>
        <begin position="41"/>
        <end position="52"/>
    </location>
</feature>
<reference evidence="2 3" key="1">
    <citation type="submission" date="2020-06" db="EMBL/GenBank/DDBJ databases">
        <title>Complete closed genome sequence of Bartonella alsatica CIP 105477.</title>
        <authorList>
            <person name="Thibau A."/>
            <person name="Schultze T.G."/>
            <person name="Kempf V.A.J."/>
        </authorList>
    </citation>
    <scope>NUCLEOTIDE SEQUENCE [LARGE SCALE GENOMIC DNA]</scope>
    <source>
        <strain evidence="2 3">CIP 105477</strain>
    </source>
</reference>
<dbReference type="EMBL" id="CP058235">
    <property type="protein sequence ID" value="QLC52162.1"/>
    <property type="molecule type" value="Genomic_DNA"/>
</dbReference>
<dbReference type="RefSeq" id="WP_156785832.1">
    <property type="nucleotide sequence ID" value="NZ_CACVBB010000001.1"/>
</dbReference>
<evidence type="ECO:0000313" key="3">
    <source>
        <dbReference type="Proteomes" id="UP000509443"/>
    </source>
</evidence>
<evidence type="ECO:0000256" key="1">
    <source>
        <dbReference type="SAM" id="MobiDB-lite"/>
    </source>
</evidence>